<feature type="transmembrane region" description="Helical" evidence="10">
    <location>
        <begin position="12"/>
        <end position="31"/>
    </location>
</feature>
<evidence type="ECO:0000256" key="4">
    <source>
        <dbReference type="ARBA" id="ARBA00022723"/>
    </source>
</evidence>
<dbReference type="PRINTS" id="PR00463">
    <property type="entry name" value="EP450I"/>
</dbReference>
<gene>
    <name evidence="11" type="ORF">Nepgr_003069</name>
</gene>
<evidence type="ECO:0000256" key="8">
    <source>
        <dbReference type="PIRSR" id="PIRSR602401-1"/>
    </source>
</evidence>
<keyword evidence="3 8" id="KW-0349">Heme</keyword>
<protein>
    <recommendedName>
        <fullName evidence="13">Cytochrome P450</fullName>
    </recommendedName>
</protein>
<name>A0AAD3XD81_NEPGR</name>
<reference evidence="11" key="1">
    <citation type="submission" date="2023-05" db="EMBL/GenBank/DDBJ databases">
        <title>Nepenthes gracilis genome sequencing.</title>
        <authorList>
            <person name="Fukushima K."/>
        </authorList>
    </citation>
    <scope>NUCLEOTIDE SEQUENCE</scope>
    <source>
        <strain evidence="11">SING2019-196</strain>
    </source>
</reference>
<dbReference type="Gene3D" id="1.10.630.10">
    <property type="entry name" value="Cytochrome P450"/>
    <property type="match status" value="1"/>
</dbReference>
<keyword evidence="6 8" id="KW-0408">Iron</keyword>
<evidence type="ECO:0000313" key="11">
    <source>
        <dbReference type="EMBL" id="GMH01230.1"/>
    </source>
</evidence>
<keyword evidence="10" id="KW-1133">Transmembrane helix</keyword>
<feature type="binding site" description="axial binding residue" evidence="8">
    <location>
        <position position="450"/>
    </location>
    <ligand>
        <name>heme</name>
        <dbReference type="ChEBI" id="CHEBI:30413"/>
    </ligand>
    <ligandPart>
        <name>Fe</name>
        <dbReference type="ChEBI" id="CHEBI:18248"/>
    </ligandPart>
</feature>
<dbReference type="AlphaFoldDB" id="A0AAD3XD81"/>
<keyword evidence="5 9" id="KW-0560">Oxidoreductase</keyword>
<dbReference type="FunFam" id="1.10.630.10:FF:000043">
    <property type="entry name" value="Cytochrome P450 99A2"/>
    <property type="match status" value="1"/>
</dbReference>
<keyword evidence="10" id="KW-0812">Transmembrane</keyword>
<dbReference type="PANTHER" id="PTHR47955">
    <property type="entry name" value="CYTOCHROME P450 FAMILY 71 PROTEIN"/>
    <property type="match status" value="1"/>
</dbReference>
<keyword evidence="4 8" id="KW-0479">Metal-binding</keyword>
<dbReference type="EMBL" id="BSYO01000002">
    <property type="protein sequence ID" value="GMH01230.1"/>
    <property type="molecule type" value="Genomic_DNA"/>
</dbReference>
<proteinExistence type="inferred from homology"/>
<dbReference type="CDD" id="cd11072">
    <property type="entry name" value="CYP71-like"/>
    <property type="match status" value="1"/>
</dbReference>
<evidence type="ECO:0000256" key="2">
    <source>
        <dbReference type="ARBA" id="ARBA00010617"/>
    </source>
</evidence>
<evidence type="ECO:0000256" key="6">
    <source>
        <dbReference type="ARBA" id="ARBA00023004"/>
    </source>
</evidence>
<dbReference type="PANTHER" id="PTHR47955:SF19">
    <property type="entry name" value="CYTOCHROME P450 71A9-LIKE ISOFORM X1"/>
    <property type="match status" value="1"/>
</dbReference>
<sequence length="513" mass="58506">MVSLQLLMEEGLLPSLLASLIFIAAVLKIFLSNKARKPKPNLPPSPPKLPLIGNLHQLGKMPHRSFNKLSQKLGPIIFLQLGEVPTVVVSSAAMAKQVMKTYDLPFSSRPQLFSAKWLFYGSTDIVFSPYGSYWRHIRKICILELLSTKRVESFGFARAEEVSRLIHRIEVDSSPRIVNLSEKLRLYANDVLCRVVLGRNFSEGGDYNRHGFQSMLEDYQELLGGFSVGDFFPSMEFIHTITGHKSRLKKTFQRFDKFFDELIEERLDPGRNKTREKDLLDVLLDVHKDGSSEMPLTMNNVKAILLDMFAAGTDTTFIVLDWTMTELIMNPRVMKQAQAEVRSIIPQREQVSEKDLHQFDYLKAIIKETFRLHPPVPVLVPRESIQDVAIDDFEIPGKTRVFVNVWEIGRDPKSWENPEEFNPDRFIGRDIDFKGQDFELLPFGAGRRVCPGIALGVVAIELALARLLHRFDWELPLGVQAEDLDLTEVFGITMHKITDLVLVAKPHLHESIC</sequence>
<comment type="similarity">
    <text evidence="2 9">Belongs to the cytochrome P450 family.</text>
</comment>
<evidence type="ECO:0000256" key="9">
    <source>
        <dbReference type="RuleBase" id="RU000461"/>
    </source>
</evidence>
<dbReference type="InterPro" id="IPR001128">
    <property type="entry name" value="Cyt_P450"/>
</dbReference>
<evidence type="ECO:0000256" key="1">
    <source>
        <dbReference type="ARBA" id="ARBA00001971"/>
    </source>
</evidence>
<keyword evidence="10" id="KW-0472">Membrane</keyword>
<dbReference type="GO" id="GO:0020037">
    <property type="term" value="F:heme binding"/>
    <property type="evidence" value="ECO:0007669"/>
    <property type="project" value="InterPro"/>
</dbReference>
<keyword evidence="12" id="KW-1185">Reference proteome</keyword>
<dbReference type="InterPro" id="IPR017972">
    <property type="entry name" value="Cyt_P450_CS"/>
</dbReference>
<dbReference type="GO" id="GO:0016705">
    <property type="term" value="F:oxidoreductase activity, acting on paired donors, with incorporation or reduction of molecular oxygen"/>
    <property type="evidence" value="ECO:0007669"/>
    <property type="project" value="InterPro"/>
</dbReference>
<evidence type="ECO:0000256" key="7">
    <source>
        <dbReference type="ARBA" id="ARBA00023033"/>
    </source>
</evidence>
<dbReference type="GO" id="GO:0004497">
    <property type="term" value="F:monooxygenase activity"/>
    <property type="evidence" value="ECO:0007669"/>
    <property type="project" value="UniProtKB-KW"/>
</dbReference>
<keyword evidence="7 9" id="KW-0503">Monooxygenase</keyword>
<dbReference type="PROSITE" id="PS00086">
    <property type="entry name" value="CYTOCHROME_P450"/>
    <property type="match status" value="1"/>
</dbReference>
<dbReference type="Pfam" id="PF00067">
    <property type="entry name" value="p450"/>
    <property type="match status" value="1"/>
</dbReference>
<dbReference type="InterPro" id="IPR002401">
    <property type="entry name" value="Cyt_P450_E_grp-I"/>
</dbReference>
<dbReference type="InterPro" id="IPR036396">
    <property type="entry name" value="Cyt_P450_sf"/>
</dbReference>
<evidence type="ECO:0000256" key="3">
    <source>
        <dbReference type="ARBA" id="ARBA00022617"/>
    </source>
</evidence>
<organism evidence="11 12">
    <name type="scientific">Nepenthes gracilis</name>
    <name type="common">Slender pitcher plant</name>
    <dbReference type="NCBI Taxonomy" id="150966"/>
    <lineage>
        <taxon>Eukaryota</taxon>
        <taxon>Viridiplantae</taxon>
        <taxon>Streptophyta</taxon>
        <taxon>Embryophyta</taxon>
        <taxon>Tracheophyta</taxon>
        <taxon>Spermatophyta</taxon>
        <taxon>Magnoliopsida</taxon>
        <taxon>eudicotyledons</taxon>
        <taxon>Gunneridae</taxon>
        <taxon>Pentapetalae</taxon>
        <taxon>Caryophyllales</taxon>
        <taxon>Nepenthaceae</taxon>
        <taxon>Nepenthes</taxon>
    </lineage>
</organism>
<evidence type="ECO:0008006" key="13">
    <source>
        <dbReference type="Google" id="ProtNLM"/>
    </source>
</evidence>
<evidence type="ECO:0000256" key="5">
    <source>
        <dbReference type="ARBA" id="ARBA00023002"/>
    </source>
</evidence>
<dbReference type="PRINTS" id="PR00385">
    <property type="entry name" value="P450"/>
</dbReference>
<dbReference type="GO" id="GO:0005506">
    <property type="term" value="F:iron ion binding"/>
    <property type="evidence" value="ECO:0007669"/>
    <property type="project" value="InterPro"/>
</dbReference>
<evidence type="ECO:0000313" key="12">
    <source>
        <dbReference type="Proteomes" id="UP001279734"/>
    </source>
</evidence>
<evidence type="ECO:0000256" key="10">
    <source>
        <dbReference type="SAM" id="Phobius"/>
    </source>
</evidence>
<accession>A0AAD3XD81</accession>
<dbReference type="Proteomes" id="UP001279734">
    <property type="component" value="Unassembled WGS sequence"/>
</dbReference>
<comment type="cofactor">
    <cofactor evidence="1 8">
        <name>heme</name>
        <dbReference type="ChEBI" id="CHEBI:30413"/>
    </cofactor>
</comment>
<comment type="caution">
    <text evidence="11">The sequence shown here is derived from an EMBL/GenBank/DDBJ whole genome shotgun (WGS) entry which is preliminary data.</text>
</comment>
<dbReference type="SUPFAM" id="SSF48264">
    <property type="entry name" value="Cytochrome P450"/>
    <property type="match status" value="1"/>
</dbReference>